<protein>
    <recommendedName>
        <fullName evidence="3">Cell division protein FtsA</fullName>
    </recommendedName>
</protein>
<dbReference type="PANTHER" id="PTHR36932:SF1">
    <property type="entry name" value="CAPSULAR POLYSACCHARIDE BIOSYNTHESIS PROTEIN"/>
    <property type="match status" value="1"/>
</dbReference>
<evidence type="ECO:0000313" key="2">
    <source>
        <dbReference type="Proteomes" id="UP000824281"/>
    </source>
</evidence>
<organism evidence="1 2">
    <name type="scientific">Qipengyuania aurantiaca</name>
    <dbReference type="NCBI Taxonomy" id="2867233"/>
    <lineage>
        <taxon>Bacteria</taxon>
        <taxon>Pseudomonadati</taxon>
        <taxon>Pseudomonadota</taxon>
        <taxon>Alphaproteobacteria</taxon>
        <taxon>Sphingomonadales</taxon>
        <taxon>Erythrobacteraceae</taxon>
        <taxon>Qipengyuania</taxon>
    </lineage>
</organism>
<accession>A0ABX8ZTP0</accession>
<dbReference type="Proteomes" id="UP000824281">
    <property type="component" value="Chromosome"/>
</dbReference>
<reference evidence="1 2" key="1">
    <citation type="submission" date="2021-08" db="EMBL/GenBank/DDBJ databases">
        <title>Comparative Genomics Analysis of the Genus Qipengyuania Reveals Extensive Genetic Diversity and Metabolic Versatility, Including the Description of Fifteen Novel Species.</title>
        <authorList>
            <person name="Liu Y."/>
        </authorList>
    </citation>
    <scope>NUCLEOTIDE SEQUENCE [LARGE SCALE GENOMIC DNA]</scope>
    <source>
        <strain evidence="1 2">1NDH13</strain>
    </source>
</reference>
<dbReference type="Gene3D" id="3.40.50.12780">
    <property type="entry name" value="N-terminal domain of ligase-like"/>
    <property type="match status" value="1"/>
</dbReference>
<name>A0ABX8ZTP0_9SPHN</name>
<sequence length="409" mass="45134">MRAERILVSWLRTRRAMRFSPKQLARRRARLWQRLQPHLARTPALAPYAGQPLSAFPATDPATLRADYGAWNSLGLSDAELRRLADKAEAGSETGDLSAGWSTGSGGGARGLFLANGEERADYIGQSLARLLPARALLSRQRFALHLRASNALYSDVQRGRFAFAHFPLEASLDETRAAFARFDPTILIAPPHRLLAFARAGLELPSLRHLFCGSEPVSAAETDYLAKAFDIRPRAIYQATEGFLGAECPEGSLHLNEHAIEFEFEPVPGTTGFRPIITDLRRTSQPIVRLRGDDYIELTGETCPCNYGGRIIHPPQGRVGDIWRFAERTLTPPQVVAAVEDRLGAQHAWQAQADARGVVLRVSAECPQASAREAAKALETRAGKPVTLEEDLGPWRGPKRRKVVWRDG</sequence>
<proteinExistence type="predicted"/>
<dbReference type="InterPro" id="IPR042099">
    <property type="entry name" value="ANL_N_sf"/>
</dbReference>
<gene>
    <name evidence="1" type="ORF">K3148_06365</name>
</gene>
<dbReference type="PANTHER" id="PTHR36932">
    <property type="entry name" value="CAPSULAR POLYSACCHARIDE BIOSYNTHESIS PROTEIN"/>
    <property type="match status" value="1"/>
</dbReference>
<dbReference type="InterPro" id="IPR053158">
    <property type="entry name" value="CapK_Type1_Caps_Biosynth"/>
</dbReference>
<keyword evidence="2" id="KW-1185">Reference proteome</keyword>
<evidence type="ECO:0008006" key="3">
    <source>
        <dbReference type="Google" id="ProtNLM"/>
    </source>
</evidence>
<dbReference type="RefSeq" id="WP_221426462.1">
    <property type="nucleotide sequence ID" value="NZ_CP081295.1"/>
</dbReference>
<dbReference type="EMBL" id="CP081295">
    <property type="protein sequence ID" value="QZD91003.1"/>
    <property type="molecule type" value="Genomic_DNA"/>
</dbReference>
<evidence type="ECO:0000313" key="1">
    <source>
        <dbReference type="EMBL" id="QZD91003.1"/>
    </source>
</evidence>
<dbReference type="SUPFAM" id="SSF56801">
    <property type="entry name" value="Acetyl-CoA synthetase-like"/>
    <property type="match status" value="1"/>
</dbReference>